<sequence>MCSAKNPLFSSPVNIPTNFNDDPPTFVQCTDSHLFDLSEFLSGDARNAECFKIEGFAPEGSRNEIRVLSKTSASSEHHPKRHPHGVYGCRVAAAERDDGARHRE</sequence>
<comment type="caution">
    <text evidence="2">The sequence shown here is derived from an EMBL/GenBank/DDBJ whole genome shotgun (WGS) entry which is preliminary data.</text>
</comment>
<reference evidence="2" key="1">
    <citation type="submission" date="2022-07" db="EMBL/GenBank/DDBJ databases">
        <authorList>
            <person name="Macas J."/>
            <person name="Novak P."/>
            <person name="Neumann P."/>
        </authorList>
    </citation>
    <scope>NUCLEOTIDE SEQUENCE</scope>
</reference>
<dbReference type="EMBL" id="CAMAPE010000004">
    <property type="protein sequence ID" value="CAH9061054.1"/>
    <property type="molecule type" value="Genomic_DNA"/>
</dbReference>
<evidence type="ECO:0000313" key="2">
    <source>
        <dbReference type="EMBL" id="CAH9061054.1"/>
    </source>
</evidence>
<feature type="compositionally biased region" description="Basic and acidic residues" evidence="1">
    <location>
        <begin position="93"/>
        <end position="104"/>
    </location>
</feature>
<keyword evidence="3" id="KW-1185">Reference proteome</keyword>
<evidence type="ECO:0000313" key="3">
    <source>
        <dbReference type="Proteomes" id="UP001152484"/>
    </source>
</evidence>
<organism evidence="2 3">
    <name type="scientific">Cuscuta europaea</name>
    <name type="common">European dodder</name>
    <dbReference type="NCBI Taxonomy" id="41803"/>
    <lineage>
        <taxon>Eukaryota</taxon>
        <taxon>Viridiplantae</taxon>
        <taxon>Streptophyta</taxon>
        <taxon>Embryophyta</taxon>
        <taxon>Tracheophyta</taxon>
        <taxon>Spermatophyta</taxon>
        <taxon>Magnoliopsida</taxon>
        <taxon>eudicotyledons</taxon>
        <taxon>Gunneridae</taxon>
        <taxon>Pentapetalae</taxon>
        <taxon>asterids</taxon>
        <taxon>lamiids</taxon>
        <taxon>Solanales</taxon>
        <taxon>Convolvulaceae</taxon>
        <taxon>Cuscuteae</taxon>
        <taxon>Cuscuta</taxon>
        <taxon>Cuscuta subgen. Cuscuta</taxon>
    </lineage>
</organism>
<protein>
    <submittedName>
        <fullName evidence="2">Uncharacterized protein</fullName>
    </submittedName>
</protein>
<proteinExistence type="predicted"/>
<gene>
    <name evidence="2" type="ORF">CEURO_LOCUS1669</name>
</gene>
<evidence type="ECO:0000256" key="1">
    <source>
        <dbReference type="SAM" id="MobiDB-lite"/>
    </source>
</evidence>
<dbReference type="Proteomes" id="UP001152484">
    <property type="component" value="Unassembled WGS sequence"/>
</dbReference>
<accession>A0A9P0YJE3</accession>
<feature type="region of interest" description="Disordered" evidence="1">
    <location>
        <begin position="70"/>
        <end position="104"/>
    </location>
</feature>
<dbReference type="AlphaFoldDB" id="A0A9P0YJE3"/>
<name>A0A9P0YJE3_CUSEU</name>